<evidence type="ECO:0000313" key="4">
    <source>
        <dbReference type="EMBL" id="CAK0863133.1"/>
    </source>
</evidence>
<keyword evidence="3" id="KW-0732">Signal</keyword>
<evidence type="ECO:0000256" key="2">
    <source>
        <dbReference type="SAM" id="Phobius"/>
    </source>
</evidence>
<keyword evidence="2" id="KW-1133">Transmembrane helix</keyword>
<comment type="caution">
    <text evidence="4">The sequence shown here is derived from an EMBL/GenBank/DDBJ whole genome shotgun (WGS) entry which is preliminary data.</text>
</comment>
<protein>
    <submittedName>
        <fullName evidence="4">Uncharacterized protein</fullName>
    </submittedName>
</protein>
<feature type="compositionally biased region" description="Polar residues" evidence="1">
    <location>
        <begin position="284"/>
        <end position="305"/>
    </location>
</feature>
<evidence type="ECO:0000313" key="5">
    <source>
        <dbReference type="Proteomes" id="UP001189429"/>
    </source>
</evidence>
<feature type="compositionally biased region" description="Polar residues" evidence="1">
    <location>
        <begin position="319"/>
        <end position="329"/>
    </location>
</feature>
<reference evidence="4" key="1">
    <citation type="submission" date="2023-10" db="EMBL/GenBank/DDBJ databases">
        <authorList>
            <person name="Chen Y."/>
            <person name="Shah S."/>
            <person name="Dougan E. K."/>
            <person name="Thang M."/>
            <person name="Chan C."/>
        </authorList>
    </citation>
    <scope>NUCLEOTIDE SEQUENCE [LARGE SCALE GENOMIC DNA]</scope>
</reference>
<keyword evidence="2" id="KW-0812">Transmembrane</keyword>
<evidence type="ECO:0000256" key="1">
    <source>
        <dbReference type="SAM" id="MobiDB-lite"/>
    </source>
</evidence>
<name>A0ABN9USW7_9DINO</name>
<keyword evidence="5" id="KW-1185">Reference proteome</keyword>
<dbReference type="EMBL" id="CAUYUJ010016227">
    <property type="protein sequence ID" value="CAK0863133.1"/>
    <property type="molecule type" value="Genomic_DNA"/>
</dbReference>
<organism evidence="4 5">
    <name type="scientific">Prorocentrum cordatum</name>
    <dbReference type="NCBI Taxonomy" id="2364126"/>
    <lineage>
        <taxon>Eukaryota</taxon>
        <taxon>Sar</taxon>
        <taxon>Alveolata</taxon>
        <taxon>Dinophyceae</taxon>
        <taxon>Prorocentrales</taxon>
        <taxon>Prorocentraceae</taxon>
        <taxon>Prorocentrum</taxon>
    </lineage>
</organism>
<keyword evidence="2" id="KW-0472">Membrane</keyword>
<evidence type="ECO:0000256" key="3">
    <source>
        <dbReference type="SAM" id="SignalP"/>
    </source>
</evidence>
<feature type="region of interest" description="Disordered" evidence="1">
    <location>
        <begin position="270"/>
        <end position="329"/>
    </location>
</feature>
<gene>
    <name evidence="4" type="ORF">PCOR1329_LOCUS51360</name>
</gene>
<dbReference type="Proteomes" id="UP001189429">
    <property type="component" value="Unassembled WGS sequence"/>
</dbReference>
<proteinExistence type="predicted"/>
<sequence>MLGSSPRCRQITVWVLSLISGAYGSTAAEDYPGGSAFAPTSMGAAPSLPSNFQLQAELGITAFALDSTSQSRVVNSFGSHLHTIEEVLASSYGYSMVRATGISPTTTPICARSAPEEVGASFAISFVAEGQGAVFGSHEELTEAIREAMRGVDGGISVLSSCVSFQSWTGSGGVLPKASGPDEVDSLQVQAERAGSGAAVVFLQLAAFTVSCFVLMFVVMQFSRMQQLCAGMVRQELGHTDEYAEHVEQQQRDCDPSDLEASIASSCQKGSGASQISRGGVESWATQTPQSIESDTEVSLLSSRSPDYPGTSAGFTEPGLQSQHAARYL</sequence>
<feature type="signal peptide" evidence="3">
    <location>
        <begin position="1"/>
        <end position="24"/>
    </location>
</feature>
<feature type="chain" id="PRO_5045784941" evidence="3">
    <location>
        <begin position="25"/>
        <end position="329"/>
    </location>
</feature>
<accession>A0ABN9USW7</accession>
<feature type="transmembrane region" description="Helical" evidence="2">
    <location>
        <begin position="197"/>
        <end position="219"/>
    </location>
</feature>